<keyword evidence="5" id="KW-0067">ATP-binding</keyword>
<evidence type="ECO:0000256" key="3">
    <source>
        <dbReference type="ARBA" id="ARBA00022737"/>
    </source>
</evidence>
<feature type="transmembrane region" description="Helical" evidence="8">
    <location>
        <begin position="6"/>
        <end position="23"/>
    </location>
</feature>
<evidence type="ECO:0000313" key="11">
    <source>
        <dbReference type="Proteomes" id="UP000266188"/>
    </source>
</evidence>
<gene>
    <name evidence="10" type="ORF">PHISCL_10922</name>
</gene>
<evidence type="ECO:0000256" key="6">
    <source>
        <dbReference type="ARBA" id="ARBA00022989"/>
    </source>
</evidence>
<feature type="non-terminal residue" evidence="10">
    <location>
        <position position="117"/>
    </location>
</feature>
<dbReference type="SUPFAM" id="SSF90123">
    <property type="entry name" value="ABC transporter transmembrane region"/>
    <property type="match status" value="1"/>
</dbReference>
<sequence>MGFSSFAGIALMVLMLPVNMLLAKQFHAVQNKILAGTDARIHATNEILQNIRIVKYFAWEKRFEDVVNEKRQAELKALRFRYIIWSTAATVWYGTPILITFMSFFLYTVVEKKKLSP</sequence>
<evidence type="ECO:0000256" key="7">
    <source>
        <dbReference type="ARBA" id="ARBA00023136"/>
    </source>
</evidence>
<evidence type="ECO:0000256" key="4">
    <source>
        <dbReference type="ARBA" id="ARBA00022741"/>
    </source>
</evidence>
<dbReference type="AlphaFoldDB" id="A0A3A2ZHL7"/>
<keyword evidence="2 8" id="KW-0812">Transmembrane</keyword>
<comment type="caution">
    <text evidence="10">The sequence shown here is derived from an EMBL/GenBank/DDBJ whole genome shotgun (WGS) entry which is preliminary data.</text>
</comment>
<dbReference type="InterPro" id="IPR011527">
    <property type="entry name" value="ABC1_TM_dom"/>
</dbReference>
<dbReference type="Proteomes" id="UP000266188">
    <property type="component" value="Unassembled WGS sequence"/>
</dbReference>
<proteinExistence type="predicted"/>
<dbReference type="PROSITE" id="PS50929">
    <property type="entry name" value="ABC_TM1F"/>
    <property type="match status" value="1"/>
</dbReference>
<name>A0A3A2ZHL7_9EURO</name>
<dbReference type="InterPro" id="IPR036640">
    <property type="entry name" value="ABC1_TM_sf"/>
</dbReference>
<dbReference type="PANTHER" id="PTHR24223:SF353">
    <property type="entry name" value="ABC TRANSPORTER ATP-BINDING PROTEIN_PERMEASE VMR1-RELATED"/>
    <property type="match status" value="1"/>
</dbReference>
<keyword evidence="3" id="KW-0677">Repeat</keyword>
<evidence type="ECO:0000256" key="2">
    <source>
        <dbReference type="ARBA" id="ARBA00022692"/>
    </source>
</evidence>
<dbReference type="EMBL" id="MVGC01002926">
    <property type="protein sequence ID" value="RJE16741.1"/>
    <property type="molecule type" value="Genomic_DNA"/>
</dbReference>
<feature type="domain" description="ABC transmembrane type-1" evidence="9">
    <location>
        <begin position="1"/>
        <end position="117"/>
    </location>
</feature>
<evidence type="ECO:0000259" key="9">
    <source>
        <dbReference type="PROSITE" id="PS50929"/>
    </source>
</evidence>
<keyword evidence="7 8" id="KW-0472">Membrane</keyword>
<keyword evidence="11" id="KW-1185">Reference proteome</keyword>
<accession>A0A3A2ZHL7</accession>
<dbReference type="PANTHER" id="PTHR24223">
    <property type="entry name" value="ATP-BINDING CASSETTE SUB-FAMILY C"/>
    <property type="match status" value="1"/>
</dbReference>
<dbReference type="Pfam" id="PF00664">
    <property type="entry name" value="ABC_membrane"/>
    <property type="match status" value="1"/>
</dbReference>
<feature type="transmembrane region" description="Helical" evidence="8">
    <location>
        <begin position="82"/>
        <end position="107"/>
    </location>
</feature>
<dbReference type="Gene3D" id="1.20.1560.10">
    <property type="entry name" value="ABC transporter type 1, transmembrane domain"/>
    <property type="match status" value="1"/>
</dbReference>
<keyword evidence="1" id="KW-0813">Transport</keyword>
<dbReference type="STRING" id="2070753.A0A3A2ZHL7"/>
<dbReference type="GO" id="GO:0140359">
    <property type="term" value="F:ABC-type transporter activity"/>
    <property type="evidence" value="ECO:0007669"/>
    <property type="project" value="InterPro"/>
</dbReference>
<evidence type="ECO:0000256" key="8">
    <source>
        <dbReference type="SAM" id="Phobius"/>
    </source>
</evidence>
<protein>
    <submittedName>
        <fullName evidence="10">ATP-dependent bile acid permease</fullName>
    </submittedName>
</protein>
<keyword evidence="4" id="KW-0547">Nucleotide-binding</keyword>
<dbReference type="GO" id="GO:0005524">
    <property type="term" value="F:ATP binding"/>
    <property type="evidence" value="ECO:0007669"/>
    <property type="project" value="UniProtKB-KW"/>
</dbReference>
<evidence type="ECO:0000256" key="5">
    <source>
        <dbReference type="ARBA" id="ARBA00022840"/>
    </source>
</evidence>
<keyword evidence="6 8" id="KW-1133">Transmembrane helix</keyword>
<organism evidence="10 11">
    <name type="scientific">Aspergillus sclerotialis</name>
    <dbReference type="NCBI Taxonomy" id="2070753"/>
    <lineage>
        <taxon>Eukaryota</taxon>
        <taxon>Fungi</taxon>
        <taxon>Dikarya</taxon>
        <taxon>Ascomycota</taxon>
        <taxon>Pezizomycotina</taxon>
        <taxon>Eurotiomycetes</taxon>
        <taxon>Eurotiomycetidae</taxon>
        <taxon>Eurotiales</taxon>
        <taxon>Aspergillaceae</taxon>
        <taxon>Aspergillus</taxon>
        <taxon>Aspergillus subgen. Polypaecilum</taxon>
    </lineage>
</organism>
<dbReference type="OrthoDB" id="4090645at2759"/>
<dbReference type="GO" id="GO:0000329">
    <property type="term" value="C:fungal-type vacuole membrane"/>
    <property type="evidence" value="ECO:0007669"/>
    <property type="project" value="TreeGrafter"/>
</dbReference>
<dbReference type="InterPro" id="IPR050173">
    <property type="entry name" value="ABC_transporter_C-like"/>
</dbReference>
<reference evidence="11" key="1">
    <citation type="submission" date="2017-02" db="EMBL/GenBank/DDBJ databases">
        <authorList>
            <person name="Tafer H."/>
            <person name="Lopandic K."/>
        </authorList>
    </citation>
    <scope>NUCLEOTIDE SEQUENCE [LARGE SCALE GENOMIC DNA]</scope>
    <source>
        <strain evidence="11">CBS 366.77</strain>
    </source>
</reference>
<evidence type="ECO:0000313" key="10">
    <source>
        <dbReference type="EMBL" id="RJE16741.1"/>
    </source>
</evidence>
<evidence type="ECO:0000256" key="1">
    <source>
        <dbReference type="ARBA" id="ARBA00022448"/>
    </source>
</evidence>